<evidence type="ECO:0008006" key="3">
    <source>
        <dbReference type="Google" id="ProtNLM"/>
    </source>
</evidence>
<dbReference type="InterPro" id="IPR011990">
    <property type="entry name" value="TPR-like_helical_dom_sf"/>
</dbReference>
<protein>
    <recommendedName>
        <fullName evidence="3">Tetratricopeptide repeat protein</fullName>
    </recommendedName>
</protein>
<organism evidence="1 2">
    <name type="scientific">Catellatospora citrea</name>
    <dbReference type="NCBI Taxonomy" id="53366"/>
    <lineage>
        <taxon>Bacteria</taxon>
        <taxon>Bacillati</taxon>
        <taxon>Actinomycetota</taxon>
        <taxon>Actinomycetes</taxon>
        <taxon>Micromonosporales</taxon>
        <taxon>Micromonosporaceae</taxon>
        <taxon>Catellatospora</taxon>
    </lineage>
</organism>
<name>A0A8J3P3L0_9ACTN</name>
<dbReference type="EMBL" id="BONH01000063">
    <property type="protein sequence ID" value="GIG02898.1"/>
    <property type="molecule type" value="Genomic_DNA"/>
</dbReference>
<evidence type="ECO:0000313" key="1">
    <source>
        <dbReference type="EMBL" id="GIG02898.1"/>
    </source>
</evidence>
<sequence length="239" mass="25250">MSFSEKVHLAFRRGETEAVVTMSKAEIVRAGAVGDAHGEVSARYNLARVALRRGDLRAAANQARHGLAVALRAGDRGLEERPRHVLASVARISGDLTRARELYRENIALNEALNQIKGVHSEYHDLAFCELGLGNLDAAKELFAACREGVFRNGWDDLVPYVCVADAALASAAGDHVRAARMTGAAESAFAALGHVPDPDAVADLAAVRDTTLAVLGPAGFADQCARGWLLDPCDGVGG</sequence>
<dbReference type="Proteomes" id="UP000659904">
    <property type="component" value="Unassembled WGS sequence"/>
</dbReference>
<gene>
    <name evidence="1" type="ORF">Cci01nite_79910</name>
</gene>
<dbReference type="Gene3D" id="1.25.40.10">
    <property type="entry name" value="Tetratricopeptide repeat domain"/>
    <property type="match status" value="1"/>
</dbReference>
<proteinExistence type="predicted"/>
<dbReference type="SUPFAM" id="SSF48452">
    <property type="entry name" value="TPR-like"/>
    <property type="match status" value="1"/>
</dbReference>
<evidence type="ECO:0000313" key="2">
    <source>
        <dbReference type="Proteomes" id="UP000659904"/>
    </source>
</evidence>
<keyword evidence="2" id="KW-1185">Reference proteome</keyword>
<reference evidence="1 2" key="1">
    <citation type="submission" date="2021-01" db="EMBL/GenBank/DDBJ databases">
        <title>Whole genome shotgun sequence of Catellatospora citrea NBRC 14495.</title>
        <authorList>
            <person name="Komaki H."/>
            <person name="Tamura T."/>
        </authorList>
    </citation>
    <scope>NUCLEOTIDE SEQUENCE [LARGE SCALE GENOMIC DNA]</scope>
    <source>
        <strain evidence="1 2">NBRC 14495</strain>
    </source>
</reference>
<comment type="caution">
    <text evidence="1">The sequence shown here is derived from an EMBL/GenBank/DDBJ whole genome shotgun (WGS) entry which is preliminary data.</text>
</comment>
<dbReference type="AlphaFoldDB" id="A0A8J3P3L0"/>
<accession>A0A8J3P3L0</accession>